<dbReference type="EC" id="3.4.23.43" evidence="3"/>
<comment type="caution">
    <text evidence="3">The sequence shown here is derived from an EMBL/GenBank/DDBJ whole genome shotgun (WGS) entry which is preliminary data.</text>
</comment>
<keyword evidence="3" id="KW-0378">Hydrolase</keyword>
<evidence type="ECO:0000313" key="3">
    <source>
        <dbReference type="EMBL" id="MBS7527073.1"/>
    </source>
</evidence>
<feature type="domain" description="Prepilin type IV endopeptidase peptidase" evidence="2">
    <location>
        <begin position="21"/>
        <end position="114"/>
    </location>
</feature>
<sequence>MSKESGTCLTMQVSSIIQTVLFFCLMGCAVYTDIKKREIPAIIWSLVALISILDFKTVHLFGILVALPLLIAAMMSPTGIGGGDIKLVAAVGLVIGFWKTVTGMAIGLSLVIIFHGVVKLFYRISNKEHGRMAYPLAPFLALGYLCIYFL</sequence>
<keyword evidence="1" id="KW-0472">Membrane</keyword>
<keyword evidence="4" id="KW-1185">Reference proteome</keyword>
<dbReference type="GO" id="GO:0004190">
    <property type="term" value="F:aspartic-type endopeptidase activity"/>
    <property type="evidence" value="ECO:0007669"/>
    <property type="project" value="UniProtKB-EC"/>
</dbReference>
<dbReference type="InterPro" id="IPR000045">
    <property type="entry name" value="Prepilin_IV_endopep_pep"/>
</dbReference>
<evidence type="ECO:0000256" key="1">
    <source>
        <dbReference type="SAM" id="Phobius"/>
    </source>
</evidence>
<protein>
    <submittedName>
        <fullName evidence="3">Prepilin peptidase</fullName>
        <ecNumber evidence="3">3.4.23.43</ecNumber>
    </submittedName>
</protein>
<dbReference type="Pfam" id="PF01478">
    <property type="entry name" value="Peptidase_A24"/>
    <property type="match status" value="1"/>
</dbReference>
<organism evidence="3 4">
    <name type="scientific">Fusibacter paucivorans</name>
    <dbReference type="NCBI Taxonomy" id="76009"/>
    <lineage>
        <taxon>Bacteria</taxon>
        <taxon>Bacillati</taxon>
        <taxon>Bacillota</taxon>
        <taxon>Clostridia</taxon>
        <taxon>Eubacteriales</taxon>
        <taxon>Eubacteriales Family XII. Incertae Sedis</taxon>
        <taxon>Fusibacter</taxon>
    </lineage>
</organism>
<feature type="transmembrane region" description="Helical" evidence="1">
    <location>
        <begin position="132"/>
        <end position="149"/>
    </location>
</feature>
<dbReference type="Proteomes" id="UP000746471">
    <property type="component" value="Unassembled WGS sequence"/>
</dbReference>
<dbReference type="EMBL" id="JAHBCL010000016">
    <property type="protein sequence ID" value="MBS7527073.1"/>
    <property type="molecule type" value="Genomic_DNA"/>
</dbReference>
<gene>
    <name evidence="3" type="ORF">KHM83_10310</name>
</gene>
<keyword evidence="1" id="KW-0812">Transmembrane</keyword>
<dbReference type="Gene3D" id="1.20.120.1220">
    <property type="match status" value="1"/>
</dbReference>
<keyword evidence="1" id="KW-1133">Transmembrane helix</keyword>
<feature type="transmembrane region" description="Helical" evidence="1">
    <location>
        <begin position="61"/>
        <end position="80"/>
    </location>
</feature>
<reference evidence="3 4" key="1">
    <citation type="submission" date="2021-05" db="EMBL/GenBank/DDBJ databases">
        <title>Fusibacter ferrireducens sp. nov., an anaerobic, sulfur- and Fe-reducing bacterium isolated from the mangrove sediment.</title>
        <authorList>
            <person name="Qiu D."/>
        </authorList>
    </citation>
    <scope>NUCLEOTIDE SEQUENCE [LARGE SCALE GENOMIC DNA]</scope>
    <source>
        <strain evidence="3 4">DSM 12116</strain>
    </source>
</reference>
<name>A0ABS5PPT2_9FIRM</name>
<proteinExistence type="predicted"/>
<feature type="transmembrane region" description="Helical" evidence="1">
    <location>
        <begin position="12"/>
        <end position="32"/>
    </location>
</feature>
<accession>A0ABS5PPT2</accession>
<evidence type="ECO:0000313" key="4">
    <source>
        <dbReference type="Proteomes" id="UP000746471"/>
    </source>
</evidence>
<dbReference type="RefSeq" id="WP_213236935.1">
    <property type="nucleotide sequence ID" value="NZ_JAHBCL010000016.1"/>
</dbReference>
<evidence type="ECO:0000259" key="2">
    <source>
        <dbReference type="Pfam" id="PF01478"/>
    </source>
</evidence>
<feature type="transmembrane region" description="Helical" evidence="1">
    <location>
        <begin position="87"/>
        <end position="112"/>
    </location>
</feature>